<dbReference type="GO" id="GO:0016477">
    <property type="term" value="P:cell migration"/>
    <property type="evidence" value="ECO:0007669"/>
    <property type="project" value="TreeGrafter"/>
</dbReference>
<dbReference type="InterPro" id="IPR039808">
    <property type="entry name" value="Cadherin"/>
</dbReference>
<dbReference type="SUPFAM" id="SSF49313">
    <property type="entry name" value="Cadherin-like"/>
    <property type="match status" value="6"/>
</dbReference>
<dbReference type="Ensembl" id="ENSECRT00000001578.1">
    <property type="protein sequence ID" value="ENSECRP00000001554.1"/>
    <property type="gene ID" value="ENSECRG00000001086.1"/>
</dbReference>
<dbReference type="GO" id="GO:0043005">
    <property type="term" value="C:neuron projection"/>
    <property type="evidence" value="ECO:0007669"/>
    <property type="project" value="TreeGrafter"/>
</dbReference>
<keyword evidence="12" id="KW-0130">Cell adhesion</keyword>
<evidence type="ECO:0000256" key="14">
    <source>
        <dbReference type="ARBA" id="ARBA00022989"/>
    </source>
</evidence>
<dbReference type="PRINTS" id="PR00205">
    <property type="entry name" value="CADHERIN"/>
</dbReference>
<keyword evidence="16" id="KW-0325">Glycoprotein</keyword>
<dbReference type="PROSITE" id="PS00232">
    <property type="entry name" value="CADHERIN_1"/>
    <property type="match status" value="2"/>
</dbReference>
<evidence type="ECO:0000256" key="12">
    <source>
        <dbReference type="ARBA" id="ARBA00022889"/>
    </source>
</evidence>
<dbReference type="GO" id="GO:0044331">
    <property type="term" value="P:cell-cell adhesion mediated by cadherin"/>
    <property type="evidence" value="ECO:0007669"/>
    <property type="project" value="TreeGrafter"/>
</dbReference>
<dbReference type="FunFam" id="2.60.40.60:FF:000027">
    <property type="entry name" value="Cadherin 2"/>
    <property type="match status" value="1"/>
</dbReference>
<dbReference type="FunFam" id="2.60.40.60:FF:000011">
    <property type="entry name" value="Cadherin 1"/>
    <property type="match status" value="1"/>
</dbReference>
<dbReference type="InterPro" id="IPR015919">
    <property type="entry name" value="Cadherin-like_sf"/>
</dbReference>
<evidence type="ECO:0000256" key="6">
    <source>
        <dbReference type="ARBA" id="ARBA00022475"/>
    </source>
</evidence>
<protein>
    <submittedName>
        <fullName evidence="20">Desmocollin 2 like</fullName>
    </submittedName>
</protein>
<dbReference type="GO" id="GO:0005509">
    <property type="term" value="F:calcium ion binding"/>
    <property type="evidence" value="ECO:0007669"/>
    <property type="project" value="UniProtKB-UniRule"/>
</dbReference>
<reference evidence="20" key="2">
    <citation type="submission" date="2025-08" db="UniProtKB">
        <authorList>
            <consortium name="Ensembl"/>
        </authorList>
    </citation>
    <scope>IDENTIFICATION</scope>
</reference>
<dbReference type="GeneTree" id="ENSGT01030000234624"/>
<dbReference type="Pfam" id="PF08758">
    <property type="entry name" value="Cadherin_pro"/>
    <property type="match status" value="1"/>
</dbReference>
<evidence type="ECO:0000256" key="16">
    <source>
        <dbReference type="ARBA" id="ARBA00023180"/>
    </source>
</evidence>
<reference evidence="20" key="1">
    <citation type="submission" date="2021-06" db="EMBL/GenBank/DDBJ databases">
        <authorList>
            <consortium name="Wellcome Sanger Institute Data Sharing"/>
        </authorList>
    </citation>
    <scope>NUCLEOTIDE SEQUENCE [LARGE SCALE GENOMIC DNA]</scope>
</reference>
<dbReference type="Gene3D" id="2.60.40.60">
    <property type="entry name" value="Cadherins"/>
    <property type="match status" value="6"/>
</dbReference>
<dbReference type="PROSITE" id="PS50268">
    <property type="entry name" value="CADHERIN_2"/>
    <property type="match status" value="4"/>
</dbReference>
<evidence type="ECO:0000256" key="8">
    <source>
        <dbReference type="ARBA" id="ARBA00022723"/>
    </source>
</evidence>
<dbReference type="GO" id="GO:0099634">
    <property type="term" value="C:postsynaptic specialization membrane"/>
    <property type="evidence" value="ECO:0007669"/>
    <property type="project" value="TreeGrafter"/>
</dbReference>
<dbReference type="PRINTS" id="PR01820">
    <property type="entry name" value="DESMOCOLLIN"/>
</dbReference>
<evidence type="ECO:0000256" key="7">
    <source>
        <dbReference type="ARBA" id="ARBA00022692"/>
    </source>
</evidence>
<dbReference type="CDD" id="cd11304">
    <property type="entry name" value="Cadherin_repeat"/>
    <property type="match status" value="4"/>
</dbReference>
<dbReference type="GO" id="GO:0030057">
    <property type="term" value="C:desmosome"/>
    <property type="evidence" value="ECO:0007669"/>
    <property type="project" value="UniProtKB-SubCell"/>
</dbReference>
<evidence type="ECO:0000256" key="2">
    <source>
        <dbReference type="ARBA" id="ARBA00004241"/>
    </source>
</evidence>
<dbReference type="GO" id="GO:0007156">
    <property type="term" value="P:homophilic cell adhesion via plasma membrane adhesion molecules"/>
    <property type="evidence" value="ECO:0007669"/>
    <property type="project" value="InterPro"/>
</dbReference>
<evidence type="ECO:0000256" key="11">
    <source>
        <dbReference type="ARBA" id="ARBA00022837"/>
    </source>
</evidence>
<feature type="domain" description="Cadherin" evidence="19">
    <location>
        <begin position="136"/>
        <end position="243"/>
    </location>
</feature>
<name>A0A8C4X390_ERPCA</name>
<evidence type="ECO:0000256" key="9">
    <source>
        <dbReference type="ARBA" id="ARBA00022729"/>
    </source>
</evidence>
<keyword evidence="13" id="KW-0965">Cell junction</keyword>
<dbReference type="GO" id="GO:0016342">
    <property type="term" value="C:catenin complex"/>
    <property type="evidence" value="ECO:0007669"/>
    <property type="project" value="TreeGrafter"/>
</dbReference>
<evidence type="ECO:0000256" key="4">
    <source>
        <dbReference type="ARBA" id="ARBA00004536"/>
    </source>
</evidence>
<keyword evidence="6" id="KW-1003">Cell membrane</keyword>
<dbReference type="GO" id="GO:0009986">
    <property type="term" value="C:cell surface"/>
    <property type="evidence" value="ECO:0007669"/>
    <property type="project" value="UniProtKB-SubCell"/>
</dbReference>
<keyword evidence="9" id="KW-0732">Signal</keyword>
<proteinExistence type="predicted"/>
<dbReference type="PANTHER" id="PTHR24027:SF79">
    <property type="entry name" value="CADHERIN-2"/>
    <property type="match status" value="1"/>
</dbReference>
<evidence type="ECO:0000313" key="21">
    <source>
        <dbReference type="Proteomes" id="UP000694620"/>
    </source>
</evidence>
<dbReference type="GO" id="GO:0005912">
    <property type="term" value="C:adherens junction"/>
    <property type="evidence" value="ECO:0007669"/>
    <property type="project" value="UniProtKB-SubCell"/>
</dbReference>
<dbReference type="GO" id="GO:0034332">
    <property type="term" value="P:adherens junction organization"/>
    <property type="evidence" value="ECO:0007669"/>
    <property type="project" value="TreeGrafter"/>
</dbReference>
<comment type="subcellular location">
    <subcellularLocation>
        <location evidence="4">Cell junction</location>
        <location evidence="4">Adherens junction</location>
    </subcellularLocation>
    <subcellularLocation>
        <location evidence="5">Cell junction</location>
        <location evidence="5">Desmosome</location>
    </subcellularLocation>
    <subcellularLocation>
        <location evidence="1">Cell membrane</location>
        <location evidence="1">Sarcolemma</location>
    </subcellularLocation>
    <subcellularLocation>
        <location evidence="3">Cell membrane</location>
        <topology evidence="3">Single-pass type I membrane protein</topology>
    </subcellularLocation>
    <subcellularLocation>
        <location evidence="2">Cell surface</location>
    </subcellularLocation>
</comment>
<evidence type="ECO:0000256" key="10">
    <source>
        <dbReference type="ARBA" id="ARBA00022737"/>
    </source>
</evidence>
<dbReference type="GO" id="GO:0014704">
    <property type="term" value="C:intercalated disc"/>
    <property type="evidence" value="ECO:0007669"/>
    <property type="project" value="TreeGrafter"/>
</dbReference>
<dbReference type="Pfam" id="PF00028">
    <property type="entry name" value="Cadherin"/>
    <property type="match status" value="4"/>
</dbReference>
<accession>A0A8C4X390</accession>
<keyword evidence="11 17" id="KW-0106">Calcium</keyword>
<dbReference type="GO" id="GO:0000902">
    <property type="term" value="P:cell morphogenesis"/>
    <property type="evidence" value="ECO:0007669"/>
    <property type="project" value="TreeGrafter"/>
</dbReference>
<dbReference type="FunFam" id="2.60.40.60:FF:000068">
    <property type="entry name" value="Desmoglein 1"/>
    <property type="match status" value="1"/>
</dbReference>
<dbReference type="FunFam" id="2.60.40.60:FF:000019">
    <property type="entry name" value="Cadherin 2"/>
    <property type="match status" value="1"/>
</dbReference>
<evidence type="ECO:0000256" key="17">
    <source>
        <dbReference type="PROSITE-ProRule" id="PRU00043"/>
    </source>
</evidence>
<dbReference type="SMART" id="SM00112">
    <property type="entry name" value="CA"/>
    <property type="match status" value="4"/>
</dbReference>
<organism evidence="20 21">
    <name type="scientific">Erpetoichthys calabaricus</name>
    <name type="common">Rope fish</name>
    <name type="synonym">Calamoichthys calabaricus</name>
    <dbReference type="NCBI Taxonomy" id="27687"/>
    <lineage>
        <taxon>Eukaryota</taxon>
        <taxon>Metazoa</taxon>
        <taxon>Chordata</taxon>
        <taxon>Craniata</taxon>
        <taxon>Vertebrata</taxon>
        <taxon>Euteleostomi</taxon>
        <taxon>Actinopterygii</taxon>
        <taxon>Polypteriformes</taxon>
        <taxon>Polypteridae</taxon>
        <taxon>Erpetoichthys</taxon>
    </lineage>
</organism>
<dbReference type="Proteomes" id="UP000694620">
    <property type="component" value="Chromosome 6"/>
</dbReference>
<dbReference type="GO" id="GO:0045177">
    <property type="term" value="C:apical part of cell"/>
    <property type="evidence" value="ECO:0007669"/>
    <property type="project" value="TreeGrafter"/>
</dbReference>
<feature type="transmembrane region" description="Helical" evidence="18">
    <location>
        <begin position="676"/>
        <end position="698"/>
    </location>
</feature>
<evidence type="ECO:0000256" key="15">
    <source>
        <dbReference type="ARBA" id="ARBA00023136"/>
    </source>
</evidence>
<keyword evidence="21" id="KW-1185">Reference proteome</keyword>
<dbReference type="GO" id="GO:0007043">
    <property type="term" value="P:cell-cell junction assembly"/>
    <property type="evidence" value="ECO:0007669"/>
    <property type="project" value="TreeGrafter"/>
</dbReference>
<feature type="transmembrane region" description="Helical" evidence="18">
    <location>
        <begin position="12"/>
        <end position="30"/>
    </location>
</feature>
<dbReference type="AlphaFoldDB" id="A0A8C4X390"/>
<dbReference type="InterPro" id="IPR002126">
    <property type="entry name" value="Cadherin-like_dom"/>
</dbReference>
<evidence type="ECO:0000256" key="1">
    <source>
        <dbReference type="ARBA" id="ARBA00004135"/>
    </source>
</evidence>
<keyword evidence="14 18" id="KW-1133">Transmembrane helix</keyword>
<dbReference type="GO" id="GO:0042383">
    <property type="term" value="C:sarcolemma"/>
    <property type="evidence" value="ECO:0007669"/>
    <property type="project" value="UniProtKB-SubCell"/>
</dbReference>
<dbReference type="GO" id="GO:0008013">
    <property type="term" value="F:beta-catenin binding"/>
    <property type="evidence" value="ECO:0007669"/>
    <property type="project" value="TreeGrafter"/>
</dbReference>
<feature type="domain" description="Cadherin" evidence="19">
    <location>
        <begin position="243"/>
        <end position="351"/>
    </location>
</feature>
<dbReference type="GO" id="GO:0016339">
    <property type="term" value="P:calcium-dependent cell-cell adhesion via plasma membrane cell adhesion molecules"/>
    <property type="evidence" value="ECO:0007669"/>
    <property type="project" value="TreeGrafter"/>
</dbReference>
<dbReference type="GO" id="GO:0007416">
    <property type="term" value="P:synapse assembly"/>
    <property type="evidence" value="ECO:0007669"/>
    <property type="project" value="TreeGrafter"/>
</dbReference>
<keyword evidence="10" id="KW-0677">Repeat</keyword>
<dbReference type="InterPro" id="IPR014868">
    <property type="entry name" value="Cadherin_pro_dom"/>
</dbReference>
<evidence type="ECO:0000313" key="20">
    <source>
        <dbReference type="Ensembl" id="ENSECRP00000001554.1"/>
    </source>
</evidence>
<sequence>MDGRVYRRYKMAYWNYFCWGVSLMVMTISAEACVFNTLKVTVPEELKPGYVIHNVDFKSCLKNSDFSLQLSDPNFAVQPSGLLYVNTMTNIPSEGKNLTITVQNEETNMKSDIYVVLLAEDHKVQKRALLKRVKRKWRPLPFSVKENALPPFPQEVQQIQSDASQSYTIIYKIYGMGVDKPPVDLFSVIPETGMIRIHRSVDREEIPQYRFWGQALTRDGQIRDSVLDIIVNVEDDNDNTPVIPAGLVIYVPEHSPSGTVVGQVKGTDRDEENTLHTKLKYRIVSENNKLFYIHPETGVVTTMSNALDREVNDAYELLIEVRDMNGEIYGRSSTGSVTVKLTDINDNPPVFKSQSYKTSIEENKSNILILRIPVEDKDLKNTSNWKAKFVIKKGNETGNFYIKTDPVTNEGLLYVIKPLDYEKTSKIDLEITAENEAKLVGTGTWFSVPVTVNVIDVDEGPEFEVPVMKFRIKENEPNGTLIGTYRAFDPESKSANGMKYYKISDPASWINVEQSSGAIKVANTMDRESSFVMNDQYNITVKAVDQSLKSGTGTVVIEIEDVNDNVPRFTLKDFSICQEEGQLGYTDINAQDLDAVPNSAPFVFEIPDNKDGNWKIINVKETSAQLAQAKPLPNGIYNVPVLIRDQQGNGITDTVTVRICKCLDSACVEQQNSIGFGTWGILAMLLGLALFLLLCILLNCLCNKKTEKAPIDGGAEAVLLKSNTEGPGEEVMAPNMKIHGLVPVEDDNLLQSANHSALKTSNFAMSGGENHLKRDSFIRGDTLNRGENGTYGNTMRHFMRVVNNGTLQSNDFMENLEHSITQIHWRVIHYG</sequence>
<dbReference type="GO" id="GO:0045296">
    <property type="term" value="F:cadherin binding"/>
    <property type="evidence" value="ECO:0007669"/>
    <property type="project" value="TreeGrafter"/>
</dbReference>
<evidence type="ECO:0000256" key="5">
    <source>
        <dbReference type="ARBA" id="ARBA00004568"/>
    </source>
</evidence>
<feature type="domain" description="Cadherin" evidence="19">
    <location>
        <begin position="464"/>
        <end position="569"/>
    </location>
</feature>
<dbReference type="GO" id="GO:0030027">
    <property type="term" value="C:lamellipodium"/>
    <property type="evidence" value="ECO:0007669"/>
    <property type="project" value="TreeGrafter"/>
</dbReference>
<dbReference type="SMART" id="SM01055">
    <property type="entry name" value="Cadherin_pro"/>
    <property type="match status" value="1"/>
</dbReference>
<gene>
    <name evidence="20" type="primary">DSC2</name>
    <name evidence="20" type="synonym">dsc2l</name>
</gene>
<evidence type="ECO:0000259" key="19">
    <source>
        <dbReference type="PROSITE" id="PS50268"/>
    </source>
</evidence>
<evidence type="ECO:0000256" key="3">
    <source>
        <dbReference type="ARBA" id="ARBA00004251"/>
    </source>
</evidence>
<dbReference type="GO" id="GO:0060027">
    <property type="term" value="P:convergent extension involved in gastrulation"/>
    <property type="evidence" value="ECO:0007669"/>
    <property type="project" value="UniProtKB-ARBA"/>
</dbReference>
<dbReference type="InterPro" id="IPR020894">
    <property type="entry name" value="Cadherin_CS"/>
</dbReference>
<dbReference type="PANTHER" id="PTHR24027">
    <property type="entry name" value="CADHERIN-23"/>
    <property type="match status" value="1"/>
</dbReference>
<dbReference type="GO" id="GO:0048787">
    <property type="term" value="C:presynaptic active zone membrane"/>
    <property type="evidence" value="ECO:0007669"/>
    <property type="project" value="TreeGrafter"/>
</dbReference>
<evidence type="ECO:0000256" key="13">
    <source>
        <dbReference type="ARBA" id="ARBA00022949"/>
    </source>
</evidence>
<keyword evidence="15 18" id="KW-0472">Membrane</keyword>
<reference evidence="20" key="3">
    <citation type="submission" date="2025-09" db="UniProtKB">
        <authorList>
            <consortium name="Ensembl"/>
        </authorList>
    </citation>
    <scope>IDENTIFICATION</scope>
</reference>
<feature type="domain" description="Cadherin" evidence="19">
    <location>
        <begin position="352"/>
        <end position="463"/>
    </location>
</feature>
<evidence type="ECO:0000256" key="18">
    <source>
        <dbReference type="SAM" id="Phobius"/>
    </source>
</evidence>
<keyword evidence="7 18" id="KW-0812">Transmembrane</keyword>
<dbReference type="GO" id="GO:0005737">
    <property type="term" value="C:cytoplasm"/>
    <property type="evidence" value="ECO:0007669"/>
    <property type="project" value="TreeGrafter"/>
</dbReference>
<keyword evidence="8" id="KW-0479">Metal-binding</keyword>
<dbReference type="GO" id="GO:0014069">
    <property type="term" value="C:postsynaptic density"/>
    <property type="evidence" value="ECO:0007669"/>
    <property type="project" value="TreeGrafter"/>
</dbReference>